<gene>
    <name evidence="5" type="ORF">M983_0028</name>
</gene>
<keyword evidence="6" id="KW-1185">Reference proteome</keyword>
<dbReference type="Proteomes" id="UP000094023">
    <property type="component" value="Unassembled WGS sequence"/>
</dbReference>
<dbReference type="STRING" id="1354337.M983_0028"/>
<dbReference type="Pfam" id="PF00082">
    <property type="entry name" value="Peptidase_S8"/>
    <property type="match status" value="1"/>
</dbReference>
<organism evidence="5 6">
    <name type="scientific">Proteus myxofaciens ATCC 19692</name>
    <dbReference type="NCBI Taxonomy" id="1354337"/>
    <lineage>
        <taxon>Bacteria</taxon>
        <taxon>Pseudomonadati</taxon>
        <taxon>Pseudomonadota</taxon>
        <taxon>Gammaproteobacteria</taxon>
        <taxon>Enterobacterales</taxon>
        <taxon>Morganellaceae</taxon>
        <taxon>Proteus</taxon>
    </lineage>
</organism>
<evidence type="ECO:0000313" key="6">
    <source>
        <dbReference type="Proteomes" id="UP000094023"/>
    </source>
</evidence>
<keyword evidence="1" id="KW-0645">Protease</keyword>
<accession>A0A198GSU0</accession>
<evidence type="ECO:0000256" key="3">
    <source>
        <dbReference type="ARBA" id="ARBA00022825"/>
    </source>
</evidence>
<evidence type="ECO:0000256" key="1">
    <source>
        <dbReference type="ARBA" id="ARBA00022670"/>
    </source>
</evidence>
<evidence type="ECO:0000313" key="5">
    <source>
        <dbReference type="EMBL" id="OAT39306.1"/>
    </source>
</evidence>
<dbReference type="EMBL" id="LXEN01000003">
    <property type="protein sequence ID" value="OAT39306.1"/>
    <property type="molecule type" value="Genomic_DNA"/>
</dbReference>
<dbReference type="SUPFAM" id="SSF52743">
    <property type="entry name" value="Subtilisin-like"/>
    <property type="match status" value="1"/>
</dbReference>
<dbReference type="InterPro" id="IPR000209">
    <property type="entry name" value="Peptidase_S8/S53_dom"/>
</dbReference>
<evidence type="ECO:0000259" key="4">
    <source>
        <dbReference type="Pfam" id="PF00082"/>
    </source>
</evidence>
<comment type="caution">
    <text evidence="5">The sequence shown here is derived from an EMBL/GenBank/DDBJ whole genome shotgun (WGS) entry which is preliminary data.</text>
</comment>
<dbReference type="GO" id="GO:0004252">
    <property type="term" value="F:serine-type endopeptidase activity"/>
    <property type="evidence" value="ECO:0007669"/>
    <property type="project" value="InterPro"/>
</dbReference>
<sequence length="290" mass="32888">MVNYGDNGSILVGACYHKTGKRASFSNYNQDNSLLNSWGDWSVTTTGYGALQKLPGNERNYTNNYSGTSSATPLCSGALALIQDYAMKHHLILSAWSMRDIIKKSNYTEGVVDGIGYRPNVDYLLYQIDKLIFSDIINQYPDYFLKSALFISFNIDINNKSELNYLFEYDSSPVDRVGFVLVNPEQGSFELQWCEYGYTLVSIPVVNKSNNIEIIKLKISKKNDCGSFTMNSAASCDTIKPNSFYLQLLYLTEDNPYVEIDKYEGILPLQAKAWYNDNYCLNIMINIQLN</sequence>
<dbReference type="EC" id="3.4.21.-" evidence="5"/>
<dbReference type="PROSITE" id="PS00138">
    <property type="entry name" value="SUBTILASE_SER"/>
    <property type="match status" value="1"/>
</dbReference>
<name>A0A198GSU0_9GAMM</name>
<dbReference type="InterPro" id="IPR036852">
    <property type="entry name" value="Peptidase_S8/S53_dom_sf"/>
</dbReference>
<proteinExistence type="predicted"/>
<evidence type="ECO:0000256" key="2">
    <source>
        <dbReference type="ARBA" id="ARBA00022801"/>
    </source>
</evidence>
<keyword evidence="2 5" id="KW-0378">Hydrolase</keyword>
<reference evidence="5 6" key="1">
    <citation type="submission" date="2016-04" db="EMBL/GenBank/DDBJ databases">
        <title>ATOL: Assembling a taxonomically balanced genome-scale reconstruction of the evolutionary history of the Enterobacteriaceae.</title>
        <authorList>
            <person name="Plunkett G.III."/>
            <person name="Neeno-Eckwall E.C."/>
            <person name="Glasner J.D."/>
            <person name="Perna N.T."/>
        </authorList>
    </citation>
    <scope>NUCLEOTIDE SEQUENCE [LARGE SCALE GENOMIC DNA]</scope>
    <source>
        <strain evidence="5 6">ATCC 19692</strain>
    </source>
</reference>
<dbReference type="GO" id="GO:0006508">
    <property type="term" value="P:proteolysis"/>
    <property type="evidence" value="ECO:0007669"/>
    <property type="project" value="UniProtKB-KW"/>
</dbReference>
<keyword evidence="3" id="KW-0720">Serine protease</keyword>
<protein>
    <submittedName>
        <fullName evidence="5">Phage protein</fullName>
        <ecNumber evidence="5">3.4.21.-</ecNumber>
    </submittedName>
</protein>
<dbReference type="AlphaFoldDB" id="A0A198GSU0"/>
<dbReference type="PATRIC" id="fig|1354337.4.peg.31"/>
<dbReference type="Gene3D" id="3.40.50.200">
    <property type="entry name" value="Peptidase S8/S53 domain"/>
    <property type="match status" value="1"/>
</dbReference>
<dbReference type="InterPro" id="IPR023828">
    <property type="entry name" value="Peptidase_S8_Ser-AS"/>
</dbReference>
<feature type="domain" description="Peptidase S8/S53" evidence="4">
    <location>
        <begin position="8"/>
        <end position="106"/>
    </location>
</feature>